<dbReference type="InterPro" id="IPR000182">
    <property type="entry name" value="GNAT_dom"/>
</dbReference>
<keyword evidence="2" id="KW-0808">Transferase</keyword>
<dbReference type="OrthoDB" id="111868at2157"/>
<dbReference type="PANTHER" id="PTHR13355">
    <property type="entry name" value="GLUCOSAMINE 6-PHOSPHATE N-ACETYLTRANSFERASE"/>
    <property type="match status" value="1"/>
</dbReference>
<gene>
    <name evidence="2" type="ORF">GRX03_06010</name>
</gene>
<keyword evidence="3" id="KW-1185">Reference proteome</keyword>
<name>A0A6B0T7I9_9EURY</name>
<dbReference type="Pfam" id="PF13673">
    <property type="entry name" value="Acetyltransf_10"/>
    <property type="match status" value="1"/>
</dbReference>
<dbReference type="InterPro" id="IPR016181">
    <property type="entry name" value="Acyl_CoA_acyltransferase"/>
</dbReference>
<dbReference type="PROSITE" id="PS51186">
    <property type="entry name" value="GNAT"/>
    <property type="match status" value="1"/>
</dbReference>
<organism evidence="2 3">
    <name type="scientific">Halovenus carboxidivorans</name>
    <dbReference type="NCBI Taxonomy" id="2692199"/>
    <lineage>
        <taxon>Archaea</taxon>
        <taxon>Methanobacteriati</taxon>
        <taxon>Methanobacteriota</taxon>
        <taxon>Stenosarchaea group</taxon>
        <taxon>Halobacteria</taxon>
        <taxon>Halobacteriales</taxon>
        <taxon>Haloarculaceae</taxon>
        <taxon>Halovenus</taxon>
    </lineage>
</organism>
<dbReference type="RefSeq" id="WP_159763309.1">
    <property type="nucleotide sequence ID" value="NZ_WUUT01000002.1"/>
</dbReference>
<dbReference type="PANTHER" id="PTHR13355:SF11">
    <property type="entry name" value="GLUCOSAMINE 6-PHOSPHATE N-ACETYLTRANSFERASE"/>
    <property type="match status" value="1"/>
</dbReference>
<dbReference type="EMBL" id="WUUT01000002">
    <property type="protein sequence ID" value="MXR51161.1"/>
    <property type="molecule type" value="Genomic_DNA"/>
</dbReference>
<proteinExistence type="predicted"/>
<dbReference type="InterPro" id="IPR039143">
    <property type="entry name" value="GNPNAT1-like"/>
</dbReference>
<sequence length="145" mass="16432">MSYHVRRIPGAGSLEDAFAVRRAVFIDEQDVDEALEMDGKDEDAVHFVIIDADSDTAAGTARFRVPDDEYGKPERVAVRKEYRGNGLGRRLMALIESEARTQGCQRTRLHAQKQVVEFYRNLGYEVTSDEFEEAGIVHVEMEKPL</sequence>
<dbReference type="GO" id="GO:0004343">
    <property type="term" value="F:glucosamine 6-phosphate N-acetyltransferase activity"/>
    <property type="evidence" value="ECO:0007669"/>
    <property type="project" value="TreeGrafter"/>
</dbReference>
<dbReference type="CDD" id="cd04301">
    <property type="entry name" value="NAT_SF"/>
    <property type="match status" value="1"/>
</dbReference>
<evidence type="ECO:0000259" key="1">
    <source>
        <dbReference type="PROSITE" id="PS51186"/>
    </source>
</evidence>
<accession>A0A6B0T7I9</accession>
<evidence type="ECO:0000313" key="2">
    <source>
        <dbReference type="EMBL" id="MXR51161.1"/>
    </source>
</evidence>
<feature type="domain" description="N-acetyltransferase" evidence="1">
    <location>
        <begin position="3"/>
        <end position="145"/>
    </location>
</feature>
<comment type="caution">
    <text evidence="2">The sequence shown here is derived from an EMBL/GenBank/DDBJ whole genome shotgun (WGS) entry which is preliminary data.</text>
</comment>
<dbReference type="Proteomes" id="UP000466535">
    <property type="component" value="Unassembled WGS sequence"/>
</dbReference>
<dbReference type="AlphaFoldDB" id="A0A6B0T7I9"/>
<dbReference type="SUPFAM" id="SSF55729">
    <property type="entry name" value="Acyl-CoA N-acyltransferases (Nat)"/>
    <property type="match status" value="1"/>
</dbReference>
<evidence type="ECO:0000313" key="3">
    <source>
        <dbReference type="Proteomes" id="UP000466535"/>
    </source>
</evidence>
<protein>
    <submittedName>
        <fullName evidence="2">GNAT family N-acetyltransferase</fullName>
    </submittedName>
</protein>
<reference evidence="2 3" key="1">
    <citation type="submission" date="2019-12" db="EMBL/GenBank/DDBJ databases">
        <title>Isolation and characterization of three novel carbon monoxide-oxidizing members of Halobacteria from salione crusts and soils.</title>
        <authorList>
            <person name="Myers M.R."/>
            <person name="King G.M."/>
        </authorList>
    </citation>
    <scope>NUCLEOTIDE SEQUENCE [LARGE SCALE GENOMIC DNA]</scope>
    <source>
        <strain evidence="2 3">WSH3</strain>
    </source>
</reference>
<dbReference type="Gene3D" id="3.40.630.30">
    <property type="match status" value="1"/>
</dbReference>